<evidence type="ECO:0000313" key="3">
    <source>
        <dbReference type="Proteomes" id="UP000011058"/>
    </source>
</evidence>
<proteinExistence type="predicted"/>
<accession>I0KCP0</accession>
<evidence type="ECO:0008006" key="4">
    <source>
        <dbReference type="Google" id="ProtNLM"/>
    </source>
</evidence>
<keyword evidence="1" id="KW-0732">Signal</keyword>
<feature type="signal peptide" evidence="1">
    <location>
        <begin position="1"/>
        <end position="23"/>
    </location>
</feature>
<reference evidence="2 3" key="1">
    <citation type="journal article" date="2012" name="J. Bacteriol.">
        <title>Genome Sequence of Fibrella aestuarina BUZ 2T, a Filamentous Marine Bacterium.</title>
        <authorList>
            <person name="Filippini M."/>
            <person name="Qi W."/>
            <person name="Blom J."/>
            <person name="Goesmann A."/>
            <person name="Smits T.H."/>
            <person name="Bagheri H.C."/>
        </authorList>
    </citation>
    <scope>NUCLEOTIDE SEQUENCE [LARGE SCALE GENOMIC DNA]</scope>
    <source>
        <strain evidence="3">BUZ 2T</strain>
    </source>
</reference>
<evidence type="ECO:0000313" key="2">
    <source>
        <dbReference type="EMBL" id="CCH01893.1"/>
    </source>
</evidence>
<dbReference type="STRING" id="1166018.FAES_3887"/>
<protein>
    <recommendedName>
        <fullName evidence="4">DUF4835 domain-containing protein</fullName>
    </recommendedName>
</protein>
<organism evidence="2 3">
    <name type="scientific">Fibrella aestuarina BUZ 2</name>
    <dbReference type="NCBI Taxonomy" id="1166018"/>
    <lineage>
        <taxon>Bacteria</taxon>
        <taxon>Pseudomonadati</taxon>
        <taxon>Bacteroidota</taxon>
        <taxon>Cytophagia</taxon>
        <taxon>Cytophagales</taxon>
        <taxon>Spirosomataceae</taxon>
        <taxon>Fibrella</taxon>
    </lineage>
</organism>
<dbReference type="InterPro" id="IPR032274">
    <property type="entry name" value="DUF4835"/>
</dbReference>
<dbReference type="eggNOG" id="ENOG502Z7MQ">
    <property type="taxonomic scope" value="Bacteria"/>
</dbReference>
<feature type="chain" id="PRO_5003630477" description="DUF4835 domain-containing protein" evidence="1">
    <location>
        <begin position="24"/>
        <end position="307"/>
    </location>
</feature>
<sequence length="307" mass="35613">MKRAMKRYLFLFACLLLAYVAPAQELNCTVNLNSDQLVAVQKTDFSYFSQLKTVISDLMNNRRWTNDQFGQNEKINCTLTVNLLRSETQGVFQGNAQLTVSRPVYGTNYQTIILSYVDRGFNFSWLPTQPIFYRENQFSDDLTQMLAFYANIILAVDYDSFSRQGGNPYIQRAYQVVNLAQASSPNQSDWSNTDNGRRNRFWLVENLQSQQVIPFRDGFYNYHRLGLDAFASNPVQARKYTMDLLTNMRQITLQKPGAVLLNSFFDAKSDELLNIMAEGTRDERRRAFDLLSFLDPSKTENYRRLLN</sequence>
<dbReference type="Proteomes" id="UP000011058">
    <property type="component" value="Chromosome"/>
</dbReference>
<dbReference type="Pfam" id="PF16119">
    <property type="entry name" value="DUF4835"/>
    <property type="match status" value="1"/>
</dbReference>
<name>I0KCP0_9BACT</name>
<dbReference type="OrthoDB" id="9773381at2"/>
<dbReference type="HOGENOM" id="CLU_080414_0_0_10"/>
<dbReference type="AlphaFoldDB" id="I0KCP0"/>
<keyword evidence="3" id="KW-1185">Reference proteome</keyword>
<dbReference type="KEGG" id="fae:FAES_3887"/>
<dbReference type="EMBL" id="HE796683">
    <property type="protein sequence ID" value="CCH01893.1"/>
    <property type="molecule type" value="Genomic_DNA"/>
</dbReference>
<gene>
    <name evidence="2" type="ORF">FAES_3887</name>
</gene>
<evidence type="ECO:0000256" key="1">
    <source>
        <dbReference type="SAM" id="SignalP"/>
    </source>
</evidence>